<comment type="caution">
    <text evidence="1">The sequence shown here is derived from an EMBL/GenBank/DDBJ whole genome shotgun (WGS) entry which is preliminary data.</text>
</comment>
<keyword evidence="2" id="KW-1185">Reference proteome</keyword>
<evidence type="ECO:0000313" key="1">
    <source>
        <dbReference type="EMBL" id="CAK0899899.1"/>
    </source>
</evidence>
<evidence type="ECO:0000313" key="2">
    <source>
        <dbReference type="Proteomes" id="UP001189429"/>
    </source>
</evidence>
<reference evidence="1" key="1">
    <citation type="submission" date="2023-10" db="EMBL/GenBank/DDBJ databases">
        <authorList>
            <person name="Chen Y."/>
            <person name="Shah S."/>
            <person name="Dougan E. K."/>
            <person name="Thang M."/>
            <person name="Chan C."/>
        </authorList>
    </citation>
    <scope>NUCLEOTIDE SEQUENCE [LARGE SCALE GENOMIC DNA]</scope>
</reference>
<proteinExistence type="predicted"/>
<protein>
    <submittedName>
        <fullName evidence="1">Uncharacterized protein</fullName>
    </submittedName>
</protein>
<accession>A0ABN9XJD5</accession>
<dbReference type="EMBL" id="CAUYUJ010020692">
    <property type="protein sequence ID" value="CAK0899899.1"/>
    <property type="molecule type" value="Genomic_DNA"/>
</dbReference>
<name>A0ABN9XJD5_9DINO</name>
<sequence length="844" mass="90368">PYDVGPILLNLFRSFPGSLGRYARDSLDLQLREHMATKGGRLQRGLMPSPRPTVVMSDVVRDGEDLSDESWGALHCGLVVAVLALNWETSLPRGPDWESRLKDRKIGNGGSEITTPYKLTLEQAPDGLPPPGVAASIEAADLATGFVRDALLNPSLMLLLPALRRAAPTSARAWDCDSERRRIVEALHVRGMIGPIASSEIACRDGAPLLNGAFGVPVARDAPVKCSGGWLRPVLRPITNLIPTNARQECIVGDAPEMPTMRQLNGLVLAESEDLLWGGADSKAFFYVFRAPPPRRPHTVIGPPVPPRLLGLKGGGTTRICLRVIGTGWISAAGATTHLHRDMLRRSGSVPRGLSPSCEVTRRRRLPLGVEKPCPPAWMVYIDNLEIAEILDLHRAVRATALGELIDGVEGVRRPPAGYIIEMVSLAFVPWGRGRFSVDVVEDPLMCLALSALCAADMRLEVDHLATASASEAAGAVVYSTGFEILGLVPAVHLPFEVDAQAVRVSRRCYPGTQHLGDVTEADPAALAGLLRARGAAGPRASLVGHVIRVIQGPRVAMPETTVDFLGENAASMAESDALHLNGLFERIPLEVEAGDVGWVKRPRLYWASWDLLPSFEFKAIMVMAKSSAGRRACRVALQAERPPLEEWLPAGASCPGAAAGEPLPALVRWTPRSQPRPRPAGVGECADAELARWEEAGFAAPPYQFRNKRCIHEAGGRVAPLDAVAREKLMGLAEGRAAPCMTSAEAKASPTKHEALRRSLAGNSFQCEVVAWLLRHLAVGAGLLVSAPSVAELHSSARAWAGGRKLWAGDLASLRCGRVELDEQVSRELEAPAAGRAGPGTPA</sequence>
<dbReference type="Proteomes" id="UP001189429">
    <property type="component" value="Unassembled WGS sequence"/>
</dbReference>
<feature type="non-terminal residue" evidence="1">
    <location>
        <position position="1"/>
    </location>
</feature>
<feature type="non-terminal residue" evidence="1">
    <location>
        <position position="844"/>
    </location>
</feature>
<gene>
    <name evidence="1" type="ORF">PCOR1329_LOCUS77321</name>
</gene>
<organism evidence="1 2">
    <name type="scientific">Prorocentrum cordatum</name>
    <dbReference type="NCBI Taxonomy" id="2364126"/>
    <lineage>
        <taxon>Eukaryota</taxon>
        <taxon>Sar</taxon>
        <taxon>Alveolata</taxon>
        <taxon>Dinophyceae</taxon>
        <taxon>Prorocentrales</taxon>
        <taxon>Prorocentraceae</taxon>
        <taxon>Prorocentrum</taxon>
    </lineage>
</organism>